<dbReference type="RefSeq" id="WP_109811224.1">
    <property type="nucleotide sequence ID" value="NZ_QGKU01000030.1"/>
</dbReference>
<dbReference type="InterPro" id="IPR013901">
    <property type="entry name" value="Anthrone_oxy"/>
</dbReference>
<evidence type="ECO:0000313" key="2">
    <source>
        <dbReference type="EMBL" id="PWR03190.1"/>
    </source>
</evidence>
<organism evidence="2 3">
    <name type="scientific">Meridianimarinicoccus roseus</name>
    <dbReference type="NCBI Taxonomy" id="2072018"/>
    <lineage>
        <taxon>Bacteria</taxon>
        <taxon>Pseudomonadati</taxon>
        <taxon>Pseudomonadota</taxon>
        <taxon>Alphaproteobacteria</taxon>
        <taxon>Rhodobacterales</taxon>
        <taxon>Paracoccaceae</taxon>
        <taxon>Meridianimarinicoccus</taxon>
    </lineage>
</organism>
<gene>
    <name evidence="2" type="ORF">DKT77_08240</name>
</gene>
<keyword evidence="1" id="KW-1133">Transmembrane helix</keyword>
<keyword evidence="3" id="KW-1185">Reference proteome</keyword>
<feature type="transmembrane region" description="Helical" evidence="1">
    <location>
        <begin position="142"/>
        <end position="161"/>
    </location>
</feature>
<dbReference type="OrthoDB" id="428263at2"/>
<proteinExistence type="predicted"/>
<feature type="transmembrane region" description="Helical" evidence="1">
    <location>
        <begin position="6"/>
        <end position="26"/>
    </location>
</feature>
<reference evidence="2 3" key="1">
    <citation type="submission" date="2018-05" db="EMBL/GenBank/DDBJ databases">
        <title>Rhodobacteraceae gen. nov., sp. nov. isolated from sea water.</title>
        <authorList>
            <person name="Ren Y."/>
        </authorList>
    </citation>
    <scope>NUCLEOTIDE SEQUENCE [LARGE SCALE GENOMIC DNA]</scope>
    <source>
        <strain evidence="2 3">TG-679</strain>
    </source>
</reference>
<evidence type="ECO:0000313" key="3">
    <source>
        <dbReference type="Proteomes" id="UP000245680"/>
    </source>
</evidence>
<dbReference type="Proteomes" id="UP000245680">
    <property type="component" value="Unassembled WGS sequence"/>
</dbReference>
<protein>
    <recommendedName>
        <fullName evidence="4">DUF1772 domain-containing protein</fullName>
    </recommendedName>
</protein>
<dbReference type="Pfam" id="PF08592">
    <property type="entry name" value="Anthrone_oxy"/>
    <property type="match status" value="1"/>
</dbReference>
<comment type="caution">
    <text evidence="2">The sequence shown here is derived from an EMBL/GenBank/DDBJ whole genome shotgun (WGS) entry which is preliminary data.</text>
</comment>
<evidence type="ECO:0000256" key="1">
    <source>
        <dbReference type="SAM" id="Phobius"/>
    </source>
</evidence>
<feature type="transmembrane region" description="Helical" evidence="1">
    <location>
        <begin position="56"/>
        <end position="78"/>
    </location>
</feature>
<dbReference type="AlphaFoldDB" id="A0A2V2LCC9"/>
<feature type="transmembrane region" description="Helical" evidence="1">
    <location>
        <begin position="84"/>
        <end position="108"/>
    </location>
</feature>
<evidence type="ECO:0008006" key="4">
    <source>
        <dbReference type="Google" id="ProtNLM"/>
    </source>
</evidence>
<sequence>MPLWFALIAQAALLSYALVGGVFLAFSDFIMRALSQLDGASGAGAMQNINREVFRWVFMTLFLGLAPVSLLLAGYGALWLGGTAGVLIALGGLVYLLGCFAVTVAANVPMNEALAAMDRSAPATQAYWSGTYLPRWTFWNSLRTLACALAAALLLAGLLRAGHPPA</sequence>
<keyword evidence="1" id="KW-0472">Membrane</keyword>
<name>A0A2V2LCC9_9RHOB</name>
<dbReference type="EMBL" id="QGKU01000030">
    <property type="protein sequence ID" value="PWR03190.1"/>
    <property type="molecule type" value="Genomic_DNA"/>
</dbReference>
<accession>A0A2V2LCC9</accession>
<keyword evidence="1" id="KW-0812">Transmembrane</keyword>